<dbReference type="Gene3D" id="1.20.1250.20">
    <property type="entry name" value="MFS general substrate transporter like domains"/>
    <property type="match status" value="1"/>
</dbReference>
<dbReference type="PANTHER" id="PTHR42718:SF9">
    <property type="entry name" value="MAJOR FACILITATOR SUPERFAMILY MULTIDRUG TRANSPORTER MFSC"/>
    <property type="match status" value="1"/>
</dbReference>
<keyword evidence="2" id="KW-0813">Transport</keyword>
<dbReference type="InterPro" id="IPR020846">
    <property type="entry name" value="MFS_dom"/>
</dbReference>
<feature type="non-terminal residue" evidence="8">
    <location>
        <position position="1"/>
    </location>
</feature>
<evidence type="ECO:0000256" key="3">
    <source>
        <dbReference type="ARBA" id="ARBA00022692"/>
    </source>
</evidence>
<protein>
    <recommendedName>
        <fullName evidence="7">Major facilitator superfamily (MFS) profile domain-containing protein</fullName>
    </recommendedName>
</protein>
<comment type="subcellular location">
    <subcellularLocation>
        <location evidence="1">Membrane</location>
        <topology evidence="1">Multi-pass membrane protein</topology>
    </subcellularLocation>
</comment>
<evidence type="ECO:0000313" key="8">
    <source>
        <dbReference type="EMBL" id="GAG39435.1"/>
    </source>
</evidence>
<keyword evidence="3 6" id="KW-0812">Transmembrane</keyword>
<reference evidence="8" key="1">
    <citation type="journal article" date="2014" name="Front. Microbiol.">
        <title>High frequency of phylogenetically diverse reductive dehalogenase-homologous genes in deep subseafloor sedimentary metagenomes.</title>
        <authorList>
            <person name="Kawai M."/>
            <person name="Futagami T."/>
            <person name="Toyoda A."/>
            <person name="Takaki Y."/>
            <person name="Nishi S."/>
            <person name="Hori S."/>
            <person name="Arai W."/>
            <person name="Tsubouchi T."/>
            <person name="Morono Y."/>
            <person name="Uchiyama I."/>
            <person name="Ito T."/>
            <person name="Fujiyama A."/>
            <person name="Inagaki F."/>
            <person name="Takami H."/>
        </authorList>
    </citation>
    <scope>NUCLEOTIDE SEQUENCE</scope>
    <source>
        <strain evidence="8">Expedition CK06-06</strain>
    </source>
</reference>
<feature type="transmembrane region" description="Helical" evidence="6">
    <location>
        <begin position="99"/>
        <end position="116"/>
    </location>
</feature>
<proteinExistence type="predicted"/>
<evidence type="ECO:0000259" key="7">
    <source>
        <dbReference type="PROSITE" id="PS50850"/>
    </source>
</evidence>
<accession>X0X8P8</accession>
<evidence type="ECO:0000256" key="5">
    <source>
        <dbReference type="ARBA" id="ARBA00023136"/>
    </source>
</evidence>
<dbReference type="FunFam" id="1.20.1250.20:FF:000503">
    <property type="entry name" value="Drug resistance transporter, EmrB/QacA subfamily"/>
    <property type="match status" value="1"/>
</dbReference>
<keyword evidence="5 6" id="KW-0472">Membrane</keyword>
<evidence type="ECO:0000256" key="2">
    <source>
        <dbReference type="ARBA" id="ARBA00022448"/>
    </source>
</evidence>
<feature type="transmembrane region" description="Helical" evidence="6">
    <location>
        <begin position="12"/>
        <end position="43"/>
    </location>
</feature>
<feature type="transmembrane region" description="Helical" evidence="6">
    <location>
        <begin position="63"/>
        <end position="87"/>
    </location>
</feature>
<dbReference type="GO" id="GO:0016020">
    <property type="term" value="C:membrane"/>
    <property type="evidence" value="ECO:0007669"/>
    <property type="project" value="UniProtKB-SubCell"/>
</dbReference>
<evidence type="ECO:0000256" key="6">
    <source>
        <dbReference type="SAM" id="Phobius"/>
    </source>
</evidence>
<feature type="transmembrane region" description="Helical" evidence="6">
    <location>
        <begin position="199"/>
        <end position="217"/>
    </location>
</feature>
<sequence>LTGSIIYSLSLAAIIYGFTLLPGLAGAVLIAAGVSGMIGFVYWELKVEYPVLTISLFRENTVFAFSNLAALINYSATFAVTFLMSLYLQYIKELSPEQAGTIMVAQPVVMAIFSPFAGRLSDRVDPRIVASIGMATAVVGLALLIFLTETTSTGYIITSLIILGFGFALFSSPNTNAIMGSVERKSYGVAAATLSTMRLVGQNLSMGIAMLIFALFIGKVQITPEYYEEFLVGIRVAFIVFSVL</sequence>
<dbReference type="PROSITE" id="PS50850">
    <property type="entry name" value="MFS"/>
    <property type="match status" value="1"/>
</dbReference>
<evidence type="ECO:0000256" key="1">
    <source>
        <dbReference type="ARBA" id="ARBA00004141"/>
    </source>
</evidence>
<dbReference type="PANTHER" id="PTHR42718">
    <property type="entry name" value="MAJOR FACILITATOR SUPERFAMILY MULTIDRUG TRANSPORTER MFSC"/>
    <property type="match status" value="1"/>
</dbReference>
<dbReference type="Pfam" id="PF07690">
    <property type="entry name" value="MFS_1"/>
    <property type="match status" value="1"/>
</dbReference>
<gene>
    <name evidence="8" type="ORF">S01H1_71187</name>
</gene>
<feature type="non-terminal residue" evidence="8">
    <location>
        <position position="244"/>
    </location>
</feature>
<feature type="transmembrane region" description="Helical" evidence="6">
    <location>
        <begin position="128"/>
        <end position="147"/>
    </location>
</feature>
<feature type="transmembrane region" description="Helical" evidence="6">
    <location>
        <begin position="154"/>
        <end position="172"/>
    </location>
</feature>
<evidence type="ECO:0000256" key="4">
    <source>
        <dbReference type="ARBA" id="ARBA00022989"/>
    </source>
</evidence>
<dbReference type="SUPFAM" id="SSF103473">
    <property type="entry name" value="MFS general substrate transporter"/>
    <property type="match status" value="1"/>
</dbReference>
<organism evidence="8">
    <name type="scientific">marine sediment metagenome</name>
    <dbReference type="NCBI Taxonomy" id="412755"/>
    <lineage>
        <taxon>unclassified sequences</taxon>
        <taxon>metagenomes</taxon>
        <taxon>ecological metagenomes</taxon>
    </lineage>
</organism>
<name>X0X8P8_9ZZZZ</name>
<dbReference type="EMBL" id="BARS01047387">
    <property type="protein sequence ID" value="GAG39435.1"/>
    <property type="molecule type" value="Genomic_DNA"/>
</dbReference>
<dbReference type="GO" id="GO:0022857">
    <property type="term" value="F:transmembrane transporter activity"/>
    <property type="evidence" value="ECO:0007669"/>
    <property type="project" value="InterPro"/>
</dbReference>
<dbReference type="InterPro" id="IPR011701">
    <property type="entry name" value="MFS"/>
</dbReference>
<feature type="domain" description="Major facilitator superfamily (MFS) profile" evidence="7">
    <location>
        <begin position="62"/>
        <end position="244"/>
    </location>
</feature>
<dbReference type="InterPro" id="IPR036259">
    <property type="entry name" value="MFS_trans_sf"/>
</dbReference>
<comment type="caution">
    <text evidence="8">The sequence shown here is derived from an EMBL/GenBank/DDBJ whole genome shotgun (WGS) entry which is preliminary data.</text>
</comment>
<dbReference type="AlphaFoldDB" id="X0X8P8"/>
<keyword evidence="4 6" id="KW-1133">Transmembrane helix</keyword>